<protein>
    <recommendedName>
        <fullName evidence="2">3-deoxy-D-manno-octulosonic-acid transferase N-terminal domain-containing protein</fullName>
    </recommendedName>
</protein>
<dbReference type="GO" id="GO:0009245">
    <property type="term" value="P:lipid A biosynthetic process"/>
    <property type="evidence" value="ECO:0007669"/>
    <property type="project" value="TreeGrafter"/>
</dbReference>
<dbReference type="InterPro" id="IPR038107">
    <property type="entry name" value="Glycos_transf_N_sf"/>
</dbReference>
<dbReference type="Proteomes" id="UP001157418">
    <property type="component" value="Unassembled WGS sequence"/>
</dbReference>
<evidence type="ECO:0000313" key="4">
    <source>
        <dbReference type="Proteomes" id="UP001157418"/>
    </source>
</evidence>
<dbReference type="AlphaFoldDB" id="A0AAU9PMZ8"/>
<evidence type="ECO:0000256" key="1">
    <source>
        <dbReference type="ARBA" id="ARBA00022679"/>
    </source>
</evidence>
<accession>A0AAU9PMZ8</accession>
<dbReference type="Pfam" id="PF04413">
    <property type="entry name" value="Glycos_transf_N"/>
    <property type="match status" value="1"/>
</dbReference>
<feature type="domain" description="3-deoxy-D-manno-octulosonic-acid transferase N-terminal" evidence="2">
    <location>
        <begin position="50"/>
        <end position="90"/>
    </location>
</feature>
<dbReference type="GO" id="GO:0005886">
    <property type="term" value="C:plasma membrane"/>
    <property type="evidence" value="ECO:0007669"/>
    <property type="project" value="TreeGrafter"/>
</dbReference>
<keyword evidence="4" id="KW-1185">Reference proteome</keyword>
<dbReference type="InterPro" id="IPR007507">
    <property type="entry name" value="Glycos_transf_N"/>
</dbReference>
<comment type="caution">
    <text evidence="3">The sequence shown here is derived from an EMBL/GenBank/DDBJ whole genome shotgun (WGS) entry which is preliminary data.</text>
</comment>
<name>A0AAU9PMZ8_9ASTR</name>
<dbReference type="EMBL" id="CAKMRJ010005745">
    <property type="protein sequence ID" value="CAH1451604.1"/>
    <property type="molecule type" value="Genomic_DNA"/>
</dbReference>
<sequence length="145" mass="16239">MDYQRLLCPLSVISSFGLHPYLVHRIPQPPSLVLAEKEDENGFFKLHCKVNTPAAVNAFLEYWKPYALVLVESELWPNLVLIASANGVMLTFPTPIIDVIQIFTHSSVVMVSVHRALVKKHINILAIIAPRHPDLGQEIALVNLI</sequence>
<evidence type="ECO:0000313" key="3">
    <source>
        <dbReference type="EMBL" id="CAH1451604.1"/>
    </source>
</evidence>
<keyword evidence="1" id="KW-0808">Transferase</keyword>
<organism evidence="3 4">
    <name type="scientific">Lactuca virosa</name>
    <dbReference type="NCBI Taxonomy" id="75947"/>
    <lineage>
        <taxon>Eukaryota</taxon>
        <taxon>Viridiplantae</taxon>
        <taxon>Streptophyta</taxon>
        <taxon>Embryophyta</taxon>
        <taxon>Tracheophyta</taxon>
        <taxon>Spermatophyta</taxon>
        <taxon>Magnoliopsida</taxon>
        <taxon>eudicotyledons</taxon>
        <taxon>Gunneridae</taxon>
        <taxon>Pentapetalae</taxon>
        <taxon>asterids</taxon>
        <taxon>campanulids</taxon>
        <taxon>Asterales</taxon>
        <taxon>Asteraceae</taxon>
        <taxon>Cichorioideae</taxon>
        <taxon>Cichorieae</taxon>
        <taxon>Lactucinae</taxon>
        <taxon>Lactuca</taxon>
    </lineage>
</organism>
<dbReference type="InterPro" id="IPR039901">
    <property type="entry name" value="Kdotransferase"/>
</dbReference>
<dbReference type="Gene3D" id="3.40.50.11720">
    <property type="entry name" value="3-Deoxy-D-manno-octulosonic-acid transferase, N-terminal domain"/>
    <property type="match status" value="1"/>
</dbReference>
<dbReference type="PANTHER" id="PTHR42755">
    <property type="entry name" value="3-DEOXY-MANNO-OCTULOSONATE CYTIDYLYLTRANSFERASE"/>
    <property type="match status" value="1"/>
</dbReference>
<dbReference type="PANTHER" id="PTHR42755:SF1">
    <property type="entry name" value="3-DEOXY-D-MANNO-OCTULOSONIC ACID TRANSFERASE, MITOCHONDRIAL-RELATED"/>
    <property type="match status" value="1"/>
</dbReference>
<proteinExistence type="predicted"/>
<reference evidence="3 4" key="1">
    <citation type="submission" date="2022-01" db="EMBL/GenBank/DDBJ databases">
        <authorList>
            <person name="Xiong W."/>
            <person name="Schranz E."/>
        </authorList>
    </citation>
    <scope>NUCLEOTIDE SEQUENCE [LARGE SCALE GENOMIC DNA]</scope>
</reference>
<dbReference type="GO" id="GO:0016740">
    <property type="term" value="F:transferase activity"/>
    <property type="evidence" value="ECO:0007669"/>
    <property type="project" value="UniProtKB-KW"/>
</dbReference>
<evidence type="ECO:0000259" key="2">
    <source>
        <dbReference type="Pfam" id="PF04413"/>
    </source>
</evidence>
<gene>
    <name evidence="3" type="ORF">LVIROSA_LOCUS36957</name>
</gene>